<feature type="compositionally biased region" description="Polar residues" evidence="1">
    <location>
        <begin position="170"/>
        <end position="217"/>
    </location>
</feature>
<dbReference type="Proteomes" id="UP000192247">
    <property type="component" value="Unassembled WGS sequence"/>
</dbReference>
<evidence type="ECO:0000313" key="2">
    <source>
        <dbReference type="EMBL" id="OQR67458.1"/>
    </source>
</evidence>
<feature type="region of interest" description="Disordered" evidence="1">
    <location>
        <begin position="170"/>
        <end position="250"/>
    </location>
</feature>
<gene>
    <name evidence="2" type="ORF">BIW11_13514</name>
</gene>
<feature type="compositionally biased region" description="Pro residues" evidence="1">
    <location>
        <begin position="137"/>
        <end position="146"/>
    </location>
</feature>
<feature type="compositionally biased region" description="Polar residues" evidence="1">
    <location>
        <begin position="228"/>
        <end position="250"/>
    </location>
</feature>
<dbReference type="InParanoid" id="A0A1V9X240"/>
<feature type="region of interest" description="Disordered" evidence="1">
    <location>
        <begin position="1"/>
        <end position="64"/>
    </location>
</feature>
<dbReference type="EMBL" id="MNPL01028787">
    <property type="protein sequence ID" value="OQR67458.1"/>
    <property type="molecule type" value="Genomic_DNA"/>
</dbReference>
<evidence type="ECO:0000256" key="1">
    <source>
        <dbReference type="SAM" id="MobiDB-lite"/>
    </source>
</evidence>
<sequence length="250" mass="25160">CGSKTAPVGANIVGSSGTSTQPPGGNNASRQSPLEGASAGVGPPLGASLPTSGNPLDGPLSDDEANQLSTFIDAASHLVKVSGQTNPNVAQAALLPMRKSAKSGVVHRLSRLTCWGCGGGRSKSRQGGLAMSSTTLAPPPNIPNPLAPHSHSSDHIHRLLVDSDIPTATSQSTELSNLTGPPTTPNCTGDNKMNNVTNNTSEIRQDTTSNGTNSPGGNPSDDAIDSPPQGSCTSGRSKVKQSSPEGSKSV</sequence>
<feature type="region of interest" description="Disordered" evidence="1">
    <location>
        <begin position="125"/>
        <end position="153"/>
    </location>
</feature>
<protein>
    <submittedName>
        <fullName evidence="2">Uncharacterized protein</fullName>
    </submittedName>
</protein>
<name>A0A1V9X240_9ACAR</name>
<comment type="caution">
    <text evidence="2">The sequence shown here is derived from an EMBL/GenBank/DDBJ whole genome shotgun (WGS) entry which is preliminary data.</text>
</comment>
<feature type="compositionally biased region" description="Low complexity" evidence="1">
    <location>
        <begin position="14"/>
        <end position="25"/>
    </location>
</feature>
<feature type="non-terminal residue" evidence="2">
    <location>
        <position position="1"/>
    </location>
</feature>
<dbReference type="AlphaFoldDB" id="A0A1V9X240"/>
<reference evidence="2 3" key="1">
    <citation type="journal article" date="2017" name="Gigascience">
        <title>Draft genome of the honey bee ectoparasitic mite, Tropilaelaps mercedesae, is shaped by the parasitic life history.</title>
        <authorList>
            <person name="Dong X."/>
            <person name="Armstrong S.D."/>
            <person name="Xia D."/>
            <person name="Makepeace B.L."/>
            <person name="Darby A.C."/>
            <person name="Kadowaki T."/>
        </authorList>
    </citation>
    <scope>NUCLEOTIDE SEQUENCE [LARGE SCALE GENOMIC DNA]</scope>
    <source>
        <strain evidence="2">Wuxi-XJTLU</strain>
    </source>
</reference>
<accession>A0A1V9X240</accession>
<evidence type="ECO:0000313" key="3">
    <source>
        <dbReference type="Proteomes" id="UP000192247"/>
    </source>
</evidence>
<organism evidence="2 3">
    <name type="scientific">Tropilaelaps mercedesae</name>
    <dbReference type="NCBI Taxonomy" id="418985"/>
    <lineage>
        <taxon>Eukaryota</taxon>
        <taxon>Metazoa</taxon>
        <taxon>Ecdysozoa</taxon>
        <taxon>Arthropoda</taxon>
        <taxon>Chelicerata</taxon>
        <taxon>Arachnida</taxon>
        <taxon>Acari</taxon>
        <taxon>Parasitiformes</taxon>
        <taxon>Mesostigmata</taxon>
        <taxon>Gamasina</taxon>
        <taxon>Dermanyssoidea</taxon>
        <taxon>Laelapidae</taxon>
        <taxon>Tropilaelaps</taxon>
    </lineage>
</organism>
<keyword evidence="3" id="KW-1185">Reference proteome</keyword>
<proteinExistence type="predicted"/>